<reference evidence="2" key="1">
    <citation type="submission" date="2022-11" db="EMBL/GenBank/DDBJ databases">
        <title>Genome Resource of Sclerotinia nivalis Strain SnTB1, a Plant Pathogen Isolated from American Ginseng.</title>
        <authorList>
            <person name="Fan S."/>
        </authorList>
    </citation>
    <scope>NUCLEOTIDE SEQUENCE</scope>
    <source>
        <strain evidence="2">SnTB1</strain>
    </source>
</reference>
<proteinExistence type="predicted"/>
<feature type="compositionally biased region" description="Basic and acidic residues" evidence="1">
    <location>
        <begin position="41"/>
        <end position="55"/>
    </location>
</feature>
<protein>
    <submittedName>
        <fullName evidence="2">Uncharacterized protein</fullName>
    </submittedName>
</protein>
<organism evidence="2 3">
    <name type="scientific">Sclerotinia nivalis</name>
    <dbReference type="NCBI Taxonomy" id="352851"/>
    <lineage>
        <taxon>Eukaryota</taxon>
        <taxon>Fungi</taxon>
        <taxon>Dikarya</taxon>
        <taxon>Ascomycota</taxon>
        <taxon>Pezizomycotina</taxon>
        <taxon>Leotiomycetes</taxon>
        <taxon>Helotiales</taxon>
        <taxon>Sclerotiniaceae</taxon>
        <taxon>Sclerotinia</taxon>
    </lineage>
</organism>
<evidence type="ECO:0000313" key="3">
    <source>
        <dbReference type="Proteomes" id="UP001152300"/>
    </source>
</evidence>
<keyword evidence="3" id="KW-1185">Reference proteome</keyword>
<gene>
    <name evidence="2" type="ORF">OCU04_012247</name>
</gene>
<evidence type="ECO:0000313" key="2">
    <source>
        <dbReference type="EMBL" id="KAJ8059282.1"/>
    </source>
</evidence>
<dbReference type="AlphaFoldDB" id="A0A9X0DF33"/>
<dbReference type="Proteomes" id="UP001152300">
    <property type="component" value="Unassembled WGS sequence"/>
</dbReference>
<name>A0A9X0DF33_9HELO</name>
<accession>A0A9X0DF33</accession>
<comment type="caution">
    <text evidence="2">The sequence shown here is derived from an EMBL/GenBank/DDBJ whole genome shotgun (WGS) entry which is preliminary data.</text>
</comment>
<sequence length="330" mass="37732">MSMQNQNQKSVDFLPDLSYRPTPGIGNYPRTRRLDGLTPDLDIKSSRGRKEEVSGKRNPIPRKAISNSTSQAHAIRKPQPLISNQHFRFYSLPTEIRELIYGYVLLKPHVSDNGYGYGKPVFLQAVEMYGSADLFNEAKRAFYSINNFTSGVERPKKGWYDAFNAEIFGFSEALPLRVSPSTPLSAQLPLVYSTLRHLRLRSNSCTGIHRFIERLLPNFKALRTLRVEITRDKKMQEGNRSMWASESWRYVLDNIITSDNGDCVKGVMVAERIVSDKNPDNAKGPAWVWRVGMADKYEDVKLKLDREVCGGKMEKGMILRFKENDTLVKF</sequence>
<dbReference type="EMBL" id="JAPEIS010000015">
    <property type="protein sequence ID" value="KAJ8059282.1"/>
    <property type="molecule type" value="Genomic_DNA"/>
</dbReference>
<feature type="region of interest" description="Disordered" evidence="1">
    <location>
        <begin position="22"/>
        <end position="73"/>
    </location>
</feature>
<dbReference type="OrthoDB" id="3503586at2759"/>
<evidence type="ECO:0000256" key="1">
    <source>
        <dbReference type="SAM" id="MobiDB-lite"/>
    </source>
</evidence>